<evidence type="ECO:0000259" key="9">
    <source>
        <dbReference type="Pfam" id="PF23797"/>
    </source>
</evidence>
<evidence type="ECO:0000256" key="6">
    <source>
        <dbReference type="PIRNR" id="PIRNR017233"/>
    </source>
</evidence>
<dbReference type="InterPro" id="IPR056166">
    <property type="entry name" value="TPR_ELP1"/>
</dbReference>
<dbReference type="OrthoDB" id="40048at2759"/>
<keyword evidence="7" id="KW-0732">Signal</keyword>
<dbReference type="Gene3D" id="1.25.40.470">
    <property type="match status" value="1"/>
</dbReference>
<dbReference type="PANTHER" id="PTHR12747">
    <property type="entry name" value="ELONGATOR COMPLEX PROTEIN 1"/>
    <property type="match status" value="1"/>
</dbReference>
<evidence type="ECO:0000259" key="11">
    <source>
        <dbReference type="Pfam" id="PF23925"/>
    </source>
</evidence>
<dbReference type="Pfam" id="PF23878">
    <property type="entry name" value="TPR_ELP1"/>
    <property type="match status" value="1"/>
</dbReference>
<dbReference type="Pfam" id="PF23936">
    <property type="entry name" value="HB_ELP1"/>
    <property type="match status" value="1"/>
</dbReference>
<dbReference type="EMBL" id="CAJHUC010001731">
    <property type="protein sequence ID" value="CAD7702171.1"/>
    <property type="molecule type" value="Genomic_DNA"/>
</dbReference>
<keyword evidence="14" id="KW-1185">Reference proteome</keyword>
<dbReference type="GO" id="GO:0000049">
    <property type="term" value="F:tRNA binding"/>
    <property type="evidence" value="ECO:0007669"/>
    <property type="project" value="TreeGrafter"/>
</dbReference>
<evidence type="ECO:0000313" key="14">
    <source>
        <dbReference type="Proteomes" id="UP000708148"/>
    </source>
</evidence>
<comment type="similarity">
    <text evidence="2 6">Belongs to the ELP1/IKA1 family.</text>
</comment>
<keyword evidence="3 6" id="KW-0963">Cytoplasm</keyword>
<name>A0A8S1J514_9CHLO</name>
<sequence length="1269" mass="137561">MISFLLELESLFLCLSSGELLLIDCKGEDVEDVGIVEGSLAAAAWSPDGEILALVSGQGNLLLMNMEWEVLSEVCLHQAMSLSVVGEENGSTVVSNVAVSWRGDGQYFAVLGELNAMRTLSIWERESCSLHSTGDTTNLVGRALAWQPNGRHIYATCNCDGHLSMKLFEKNGLGHGSFDLPSQGCVGQAIWSLDSQLLALVVEPSERGSMPWKVQVWRRSNWHWYLKHERCFATGCQGLQLLWDEEAGTQQLHILTGRGGYCCLSFVLDADVSHMGTAAVVDGHKVLMTPFRHMVMPPPLSAAKVQFLDPIQCLAFRNGAPREALAVVMSTGKMGFVECPVEDQWDHPDLLQDPSEDNSEECNMATVSGMVIHEVELADVIGAARHMVWLHENRVLVVGAPPLGSANSGDVCVEVEICDRKGDVGYRGAVSVRASPQLGHQICRMVDVPGASVLQLDNGSLIKYAAEHQQSPFPTVAGFPVLCPHMCCLVVPQASGLPQAHVVGLTDKGQLYFDATAISGHVTSMLVRRSGAGGVFLAFVTGSNELHIVPYAELQGSGTEGFKTTQSSASRRVSGYKAVRRSGPTQDMHAAMRPPATVTNQTDLHIRQVEQGSRLVASPPGTSKVILQMTRGNLETVCPRVLVLCAICDALQQKGYAEAWRLATSNRVDLNVLVDYRWPAFVVEADIFVAEVDNEEDICDMMMALKPGSTLQEGGLYADFLSPTVQTPVVPEERLIGGKIPAICRAIRTAVQNAGKGTYLKAVVMSHARNAPPDLKNALQCIRDAREAEVTSEKPDVVVNGGQDGLPAGRSGEALAGLMLHVDAEKLYREALGMYDLELAYMVVTHAQRDPGEYLLELQAFSAMHPLAYQKHQIDLHLKRYELALHNLVAAGDAFFEKAVDLAKEQGLMRDLLGLVDADSNKRKVVLMAYGEWLEGRGMLEDAGTAYLATGREDMAIESYRAAGQWRTALMLANRQGWSKRAVTDMAHKLYEDLRASGRLSEAASVALDYLQDTDDAVVLLAEARQWQEAVHIAYRQGRGDLVETTVAPAAAECATTLLSDFREAEQRVSRYFERLKDVRAKRIAMEAVVGETGDTLAGALEDRDGAGEDASTVAGMSMYTDRTAAGTTVASTASVSALTVGGRKPQRRKGKNKGLKIRQGSPEEEATLCAHLINLCPTRQMCEEVGQLTELLILLGHERDARVLQQSLGALVSAQQRAADDIAQNPPPAGIPGARASSKACVNNTGVGDVRWKWDILRAVRCDTPLGA</sequence>
<dbReference type="Proteomes" id="UP000708148">
    <property type="component" value="Unassembled WGS sequence"/>
</dbReference>
<dbReference type="Pfam" id="PF04762">
    <property type="entry name" value="Beta-prop_ELP1_1st"/>
    <property type="match status" value="2"/>
</dbReference>
<proteinExistence type="inferred from homology"/>
<dbReference type="Pfam" id="PF23925">
    <property type="entry name" value="A-sol_ELP1"/>
    <property type="match status" value="1"/>
</dbReference>
<comment type="pathway">
    <text evidence="1">tRNA modification; 5-methoxycarbonylmethyl-2-thiouridine-tRNA biosynthesis.</text>
</comment>
<dbReference type="AlphaFoldDB" id="A0A8S1J514"/>
<dbReference type="Gene3D" id="2.130.10.10">
    <property type="entry name" value="YVTN repeat-like/Quinoprotein amine dehydrogenase"/>
    <property type="match status" value="1"/>
</dbReference>
<comment type="caution">
    <text evidence="13">The sequence shown here is derived from an EMBL/GenBank/DDBJ whole genome shotgun (WGS) entry which is preliminary data.</text>
</comment>
<dbReference type="InterPro" id="IPR056167">
    <property type="entry name" value="A-sol_ELP1"/>
</dbReference>
<comment type="function">
    <text evidence="6">Component of the elongator complex which is required for multiple tRNA modifications, including mcm5U (5-methoxycarbonylmethyl uridine), mcm5s2U (5-methoxycarbonylmethyl-2-thiouridine), and ncm5U (5-carbamoylmethyl uridine). The elongator complex catalyzes formation of carboxymethyluridine in the wobble base at position 34 in tRNAs.</text>
</comment>
<feature type="domain" description="ELP1 alpha-solenoid" evidence="11">
    <location>
        <begin position="640"/>
        <end position="855"/>
    </location>
</feature>
<dbReference type="GO" id="GO:0002926">
    <property type="term" value="P:tRNA wobble base 5-methoxycarbonylmethyl-2-thiouridinylation"/>
    <property type="evidence" value="ECO:0007669"/>
    <property type="project" value="TreeGrafter"/>
</dbReference>
<evidence type="ECO:0000256" key="4">
    <source>
        <dbReference type="ARBA" id="ARBA00022694"/>
    </source>
</evidence>
<dbReference type="PIRSF" id="PIRSF017233">
    <property type="entry name" value="IKAP"/>
    <property type="match status" value="1"/>
</dbReference>
<comment type="subcellular location">
    <subcellularLocation>
        <location evidence="6">Cytoplasm</location>
    </subcellularLocation>
    <subcellularLocation>
        <location evidence="6">Nucleus</location>
    </subcellularLocation>
</comment>
<dbReference type="PANTHER" id="PTHR12747:SF0">
    <property type="entry name" value="ELONGATOR COMPLEX PROTEIN 1"/>
    <property type="match status" value="1"/>
</dbReference>
<gene>
    <name evidence="13" type="ORF">OSTQU699_LOCUS7528</name>
</gene>
<evidence type="ECO:0000256" key="5">
    <source>
        <dbReference type="ARBA" id="ARBA00029535"/>
    </source>
</evidence>
<evidence type="ECO:0000256" key="7">
    <source>
        <dbReference type="SAM" id="SignalP"/>
    </source>
</evidence>
<feature type="chain" id="PRO_5035760695" description="Elongator complex protein 1" evidence="7">
    <location>
        <begin position="19"/>
        <end position="1269"/>
    </location>
</feature>
<dbReference type="GO" id="GO:0005829">
    <property type="term" value="C:cytosol"/>
    <property type="evidence" value="ECO:0007669"/>
    <property type="project" value="TreeGrafter"/>
</dbReference>
<evidence type="ECO:0000256" key="3">
    <source>
        <dbReference type="ARBA" id="ARBA00022490"/>
    </source>
</evidence>
<reference evidence="13" key="1">
    <citation type="submission" date="2020-12" db="EMBL/GenBank/DDBJ databases">
        <authorList>
            <person name="Iha C."/>
        </authorList>
    </citation>
    <scope>NUCLEOTIDE SEQUENCE</scope>
</reference>
<accession>A0A8S1J514</accession>
<dbReference type="GO" id="GO:0033588">
    <property type="term" value="C:elongator holoenzyme complex"/>
    <property type="evidence" value="ECO:0007669"/>
    <property type="project" value="InterPro"/>
</dbReference>
<feature type="domain" description="ELP1 TPR" evidence="10">
    <location>
        <begin position="869"/>
        <end position="1030"/>
    </location>
</feature>
<dbReference type="Pfam" id="PF23797">
    <property type="entry name" value="Beta-prop_ELP1_2nd"/>
    <property type="match status" value="1"/>
</dbReference>
<evidence type="ECO:0000313" key="13">
    <source>
        <dbReference type="EMBL" id="CAD7702171.1"/>
    </source>
</evidence>
<keyword evidence="6" id="KW-0539">Nucleus</keyword>
<feature type="domain" description="ELP1 N-terminal second beta-propeller" evidence="9">
    <location>
        <begin position="280"/>
        <end position="616"/>
    </location>
</feature>
<dbReference type="InterPro" id="IPR015943">
    <property type="entry name" value="WD40/YVTN_repeat-like_dom_sf"/>
</dbReference>
<evidence type="ECO:0000256" key="1">
    <source>
        <dbReference type="ARBA" id="ARBA00005043"/>
    </source>
</evidence>
<protein>
    <recommendedName>
        <fullName evidence="5 6">Elongator complex protein 1</fullName>
    </recommendedName>
</protein>
<dbReference type="InterPro" id="IPR006849">
    <property type="entry name" value="Elp1"/>
</dbReference>
<evidence type="ECO:0000259" key="12">
    <source>
        <dbReference type="Pfam" id="PF23936"/>
    </source>
</evidence>
<dbReference type="SUPFAM" id="SSF82171">
    <property type="entry name" value="DPP6 N-terminal domain-like"/>
    <property type="match status" value="1"/>
</dbReference>
<evidence type="ECO:0000256" key="2">
    <source>
        <dbReference type="ARBA" id="ARBA00006086"/>
    </source>
</evidence>
<feature type="domain" description="ELP1 first N-terminal beta-propeller" evidence="8">
    <location>
        <begin position="2"/>
        <end position="79"/>
    </location>
</feature>
<dbReference type="InterPro" id="IPR056165">
    <property type="entry name" value="Beta-prop_ELP1_2nd"/>
</dbReference>
<feature type="domain" description="ELP1 three-helical bundle" evidence="12">
    <location>
        <begin position="1041"/>
        <end position="1222"/>
    </location>
</feature>
<keyword evidence="4" id="KW-0819">tRNA processing</keyword>
<evidence type="ECO:0000259" key="8">
    <source>
        <dbReference type="Pfam" id="PF04762"/>
    </source>
</evidence>
<feature type="signal peptide" evidence="7">
    <location>
        <begin position="1"/>
        <end position="18"/>
    </location>
</feature>
<feature type="domain" description="ELP1 first N-terminal beta-propeller" evidence="8">
    <location>
        <begin position="95"/>
        <end position="245"/>
    </location>
</feature>
<dbReference type="InterPro" id="IPR056164">
    <property type="entry name" value="Beta-prop_ELP1_1st"/>
</dbReference>
<dbReference type="InterPro" id="IPR056169">
    <property type="entry name" value="HB_ELP1"/>
</dbReference>
<dbReference type="GO" id="GO:0005634">
    <property type="term" value="C:nucleus"/>
    <property type="evidence" value="ECO:0007669"/>
    <property type="project" value="UniProtKB-SubCell"/>
</dbReference>
<organism evidence="13 14">
    <name type="scientific">Ostreobium quekettii</name>
    <dbReference type="NCBI Taxonomy" id="121088"/>
    <lineage>
        <taxon>Eukaryota</taxon>
        <taxon>Viridiplantae</taxon>
        <taxon>Chlorophyta</taxon>
        <taxon>core chlorophytes</taxon>
        <taxon>Ulvophyceae</taxon>
        <taxon>TCBD clade</taxon>
        <taxon>Bryopsidales</taxon>
        <taxon>Ostreobineae</taxon>
        <taxon>Ostreobiaceae</taxon>
        <taxon>Ostreobium</taxon>
    </lineage>
</organism>
<evidence type="ECO:0000259" key="10">
    <source>
        <dbReference type="Pfam" id="PF23878"/>
    </source>
</evidence>